<accession>A0AAW9JYM9</accession>
<dbReference type="Pfam" id="PF13527">
    <property type="entry name" value="Acetyltransf_9"/>
    <property type="match status" value="1"/>
</dbReference>
<proteinExistence type="predicted"/>
<dbReference type="SUPFAM" id="SSF55718">
    <property type="entry name" value="SCP-like"/>
    <property type="match status" value="1"/>
</dbReference>
<dbReference type="InterPro" id="IPR025559">
    <property type="entry name" value="Eis_dom"/>
</dbReference>
<evidence type="ECO:0000259" key="1">
    <source>
        <dbReference type="Pfam" id="PF13530"/>
    </source>
</evidence>
<dbReference type="RefSeq" id="WP_010049473.1">
    <property type="nucleotide sequence ID" value="NZ_JAVBVO010000001.1"/>
</dbReference>
<evidence type="ECO:0000259" key="2">
    <source>
        <dbReference type="Pfam" id="PF17668"/>
    </source>
</evidence>
<dbReference type="PANTHER" id="PTHR37817:SF1">
    <property type="entry name" value="N-ACETYLTRANSFERASE EIS"/>
    <property type="match status" value="1"/>
</dbReference>
<protein>
    <submittedName>
        <fullName evidence="3">GNAT family N-acetyltransferase</fullName>
        <ecNumber evidence="3">2.3.1.-</ecNumber>
    </submittedName>
</protein>
<dbReference type="InterPro" id="IPR051554">
    <property type="entry name" value="Acetyltransferase_Eis"/>
</dbReference>
<dbReference type="InterPro" id="IPR041380">
    <property type="entry name" value="Acetyltransf_17"/>
</dbReference>
<dbReference type="Pfam" id="PF13530">
    <property type="entry name" value="SCP2_2"/>
    <property type="match status" value="1"/>
</dbReference>
<feature type="domain" description="Enhanced intracellular survival protein" evidence="1">
    <location>
        <begin position="288"/>
        <end position="394"/>
    </location>
</feature>
<dbReference type="SUPFAM" id="SSF55729">
    <property type="entry name" value="Acyl-CoA N-acyltransferases (Nat)"/>
    <property type="match status" value="1"/>
</dbReference>
<reference evidence="3" key="1">
    <citation type="submission" date="2023-08" db="EMBL/GenBank/DDBJ databases">
        <title>Genomic characterization of piscicolin 126 produced by Carnobacterium maltaromaticum CM22 strain isolated from salmon (Salmo salar).</title>
        <authorList>
            <person name="Gonzalez-Gragera E."/>
            <person name="Garcia-Lopez J.D."/>
            <person name="Teso-Perez C."/>
            <person name="Gimenez-Hernandez I."/>
            <person name="Peralta-Sanchez J.M."/>
            <person name="Valdivia E."/>
            <person name="Montalban-Lopez M."/>
            <person name="Martin-Platero A.M."/>
            <person name="Banos A."/>
            <person name="Martinez-Bueno M."/>
        </authorList>
    </citation>
    <scope>NUCLEOTIDE SEQUENCE</scope>
    <source>
        <strain evidence="3">CM22</strain>
    </source>
</reference>
<dbReference type="GO" id="GO:0034069">
    <property type="term" value="F:aminoglycoside N-acetyltransferase activity"/>
    <property type="evidence" value="ECO:0007669"/>
    <property type="project" value="TreeGrafter"/>
</dbReference>
<feature type="domain" description="Eis-like acetyltransferase" evidence="2">
    <location>
        <begin position="177"/>
        <end position="284"/>
    </location>
</feature>
<gene>
    <name evidence="3" type="ORF">RAK27_01375</name>
</gene>
<dbReference type="Proteomes" id="UP001290462">
    <property type="component" value="Unassembled WGS sequence"/>
</dbReference>
<name>A0AAW9JYM9_CARML</name>
<dbReference type="GO" id="GO:0030649">
    <property type="term" value="P:aminoglycoside antibiotic catabolic process"/>
    <property type="evidence" value="ECO:0007669"/>
    <property type="project" value="TreeGrafter"/>
</dbReference>
<dbReference type="AlphaFoldDB" id="A0AAW9JYM9"/>
<dbReference type="EC" id="2.3.1.-" evidence="3"/>
<dbReference type="InterPro" id="IPR036527">
    <property type="entry name" value="SCP2_sterol-bd_dom_sf"/>
</dbReference>
<comment type="caution">
    <text evidence="3">The sequence shown here is derived from an EMBL/GenBank/DDBJ whole genome shotgun (WGS) entry which is preliminary data.</text>
</comment>
<dbReference type="EMBL" id="JAVBVO010000001">
    <property type="protein sequence ID" value="MDZ5757304.1"/>
    <property type="molecule type" value="Genomic_DNA"/>
</dbReference>
<organism evidence="3 4">
    <name type="scientific">Carnobacterium maltaromaticum</name>
    <name type="common">Carnobacterium piscicola</name>
    <dbReference type="NCBI Taxonomy" id="2751"/>
    <lineage>
        <taxon>Bacteria</taxon>
        <taxon>Bacillati</taxon>
        <taxon>Bacillota</taxon>
        <taxon>Bacilli</taxon>
        <taxon>Lactobacillales</taxon>
        <taxon>Carnobacteriaceae</taxon>
        <taxon>Carnobacterium</taxon>
    </lineage>
</organism>
<dbReference type="InterPro" id="IPR016181">
    <property type="entry name" value="Acyl_CoA_acyltransferase"/>
</dbReference>
<dbReference type="Gene3D" id="3.40.630.30">
    <property type="match status" value="2"/>
</dbReference>
<evidence type="ECO:0000313" key="3">
    <source>
        <dbReference type="EMBL" id="MDZ5757304.1"/>
    </source>
</evidence>
<keyword evidence="3" id="KW-0012">Acyltransferase</keyword>
<dbReference type="Pfam" id="PF17668">
    <property type="entry name" value="Acetyltransf_17"/>
    <property type="match status" value="1"/>
</dbReference>
<dbReference type="Gene3D" id="3.30.1050.10">
    <property type="entry name" value="SCP2 sterol-binding domain"/>
    <property type="match status" value="1"/>
</dbReference>
<keyword evidence="3" id="KW-0808">Transferase</keyword>
<evidence type="ECO:0000313" key="4">
    <source>
        <dbReference type="Proteomes" id="UP001290462"/>
    </source>
</evidence>
<sequence>MTEYRIITPEYKEEMFELAKYAFNIPITENLKNQFNLIFDNSISVGAFQETGTLSGQVMITAYEVYLHKQVYKMGGIGLVANYPEYRGDGDIASLMKLALKTMNEKEDDLSYLAPFLYSFYRKYGYEHAFDQVKLTLTPDELPKAHKQKGTMKRVDWKTGSHELKKLYQMYQKDSIGPVRRADWWWSYNYDYNQELKIAIYYNPENQPYGYLTYETDGQNKTFRIKELVYLDYHAYDALWGFIASHNGSFSYFEYSAGINQNQSYLLSNPRIKQEIIPSMMARIVNMKRFIEKFNFISEIDSPLYLKVKDEVAPWNDGLWKLEIKSGQTSLTEVANEPEEGLENQLLTGDIGTWTQVFMNYRSLNELHFFNRIEGSEAAVQTLAAQLPDGSPTLYDYF</sequence>
<dbReference type="PANTHER" id="PTHR37817">
    <property type="entry name" value="N-ACETYLTRANSFERASE EIS"/>
    <property type="match status" value="1"/>
</dbReference>